<dbReference type="Pfam" id="PF21115">
    <property type="entry name" value="UBA_BRSK"/>
    <property type="match status" value="1"/>
</dbReference>
<keyword evidence="3" id="KW-0723">Serine/threonine-protein kinase</keyword>
<evidence type="ECO:0000313" key="17">
    <source>
        <dbReference type="Proteomes" id="UP000504617"/>
    </source>
</evidence>
<dbReference type="InterPro" id="IPR017441">
    <property type="entry name" value="Protein_kinase_ATP_BS"/>
</dbReference>
<dbReference type="CDD" id="cd14340">
    <property type="entry name" value="UBA_BRSK"/>
    <property type="match status" value="1"/>
</dbReference>
<evidence type="ECO:0000256" key="1">
    <source>
        <dbReference type="ARBA" id="ARBA00001946"/>
    </source>
</evidence>
<evidence type="ECO:0000256" key="5">
    <source>
        <dbReference type="ARBA" id="ARBA00022723"/>
    </source>
</evidence>
<evidence type="ECO:0000256" key="2">
    <source>
        <dbReference type="ARBA" id="ARBA00006234"/>
    </source>
</evidence>
<dbReference type="SUPFAM" id="SSF56112">
    <property type="entry name" value="Protein kinase-like (PK-like)"/>
    <property type="match status" value="1"/>
</dbReference>
<protein>
    <submittedName>
        <fullName evidence="18">Serine/threonine-protein kinase BRSK1</fullName>
    </submittedName>
</protein>
<sequence>MSSGKEAGGVHPYQSQQSQQHAQYVGPYRLEKTLGKGQTGLVKLGVHCITGQKVAIKIVNREKLSESVLMKVEREIAILKLIEHPHVLKLHDVYENKKYLYLVLEHVSGGELFDYLVKKGRLTPKEARKFFRQIVSALDFCHSYSIWSLPLISLPKWDRVNNSYHFSEFLKMIISYYMSGEKYDGRRADMWSCGVILFALLVGALPFDDDNLRQLLEKVKRGIFHMPHFIPPDCQNLLRGMIEVEPEKRLSLEQIQKHPWFFLDPDVLDSMHSLGCFRDKNKLKQELQNEGENQEKMIYYLLLDRKERYPSCEDEDLPPRNDVESPSSTPCGTPPSSPGVAGVAWKTRLNSIKNSFLGSPRFHRRKLQVPTPEEMSSLTPESSPELAKKSWFGNFINLDKEEQIFVVIKDKPLSSIKADIVHAFLSIPSLSHSVISQTSFRAEYKSSGGPSVFQKPVKFQVDISYSEGGEAHKDSGIYSVTFTLISGPSRRFKRVVETIQAQLLSTHDQPSVQALADEKNGQQLRFPGTPTRSCQPSRRSESDIPTEQHRHGSKDKKLVSSNGTQVQQPQTPSPQQP</sequence>
<dbReference type="PANTHER" id="PTHR24346:SF36">
    <property type="entry name" value="SERINE_THREONINE-PROTEIN KINASE BRSK1 ISOFORM X1-RELATED"/>
    <property type="match status" value="1"/>
</dbReference>
<evidence type="ECO:0000256" key="15">
    <source>
        <dbReference type="SAM" id="MobiDB-lite"/>
    </source>
</evidence>
<keyword evidence="17" id="KW-1185">Reference proteome</keyword>
<dbReference type="Proteomes" id="UP000504617">
    <property type="component" value="Unplaced"/>
</dbReference>
<dbReference type="Pfam" id="PF00069">
    <property type="entry name" value="Pkinase"/>
    <property type="match status" value="2"/>
</dbReference>
<dbReference type="PROSITE" id="PS50011">
    <property type="entry name" value="PROTEIN_KINASE_DOM"/>
    <property type="match status" value="1"/>
</dbReference>
<dbReference type="Pfam" id="PF21122">
    <property type="entry name" value="KA1_BRSK"/>
    <property type="match status" value="1"/>
</dbReference>
<comment type="catalytic activity">
    <reaction evidence="13">
        <text>L-threonyl-[tau protein] + ATP = O-phospho-L-threonyl-[tau protein] + ADP + H(+)</text>
        <dbReference type="Rhea" id="RHEA:53904"/>
        <dbReference type="Rhea" id="RHEA-COMP:13703"/>
        <dbReference type="Rhea" id="RHEA-COMP:13704"/>
        <dbReference type="ChEBI" id="CHEBI:15378"/>
        <dbReference type="ChEBI" id="CHEBI:30013"/>
        <dbReference type="ChEBI" id="CHEBI:30616"/>
        <dbReference type="ChEBI" id="CHEBI:61977"/>
        <dbReference type="ChEBI" id="CHEBI:456216"/>
        <dbReference type="EC" id="2.7.11.26"/>
    </reaction>
</comment>
<dbReference type="FunFam" id="3.30.200.20:FF:000003">
    <property type="entry name" value="Non-specific serine/threonine protein kinase"/>
    <property type="match status" value="1"/>
</dbReference>
<feature type="compositionally biased region" description="Basic and acidic residues" evidence="15">
    <location>
        <begin position="538"/>
        <end position="558"/>
    </location>
</feature>
<dbReference type="GO" id="GO:0046872">
    <property type="term" value="F:metal ion binding"/>
    <property type="evidence" value="ECO:0007669"/>
    <property type="project" value="UniProtKB-KW"/>
</dbReference>
<keyword evidence="8 14" id="KW-0067">ATP-binding</keyword>
<dbReference type="InterPro" id="IPR048622">
    <property type="entry name" value="BRSK1_2-like_UBA"/>
</dbReference>
<feature type="region of interest" description="Disordered" evidence="15">
    <location>
        <begin position="311"/>
        <end position="340"/>
    </location>
</feature>
<comment type="cofactor">
    <cofactor evidence="1">
        <name>Mg(2+)</name>
        <dbReference type="ChEBI" id="CHEBI:18420"/>
    </cofactor>
</comment>
<evidence type="ECO:0000256" key="6">
    <source>
        <dbReference type="ARBA" id="ARBA00022741"/>
    </source>
</evidence>
<accession>A0A6I9Y0R4</accession>
<evidence type="ECO:0000256" key="11">
    <source>
        <dbReference type="ARBA" id="ARBA00048291"/>
    </source>
</evidence>
<feature type="binding site" evidence="14">
    <location>
        <position position="57"/>
    </location>
    <ligand>
        <name>ATP</name>
        <dbReference type="ChEBI" id="CHEBI:30616"/>
    </ligand>
</feature>
<name>A0A6I9Y0R4_9SAUR</name>
<gene>
    <name evidence="18" type="primary">BRSK1</name>
</gene>
<dbReference type="PANTHER" id="PTHR24346">
    <property type="entry name" value="MAP/MICROTUBULE AFFINITY-REGULATING KINASE"/>
    <property type="match status" value="1"/>
</dbReference>
<evidence type="ECO:0000256" key="8">
    <source>
        <dbReference type="ARBA" id="ARBA00022840"/>
    </source>
</evidence>
<evidence type="ECO:0000256" key="9">
    <source>
        <dbReference type="ARBA" id="ARBA00022842"/>
    </source>
</evidence>
<keyword evidence="5" id="KW-0479">Metal-binding</keyword>
<dbReference type="FunFam" id="1.10.510.10:FF:000571">
    <property type="entry name" value="Maternal embryonic leucine zipper kinase"/>
    <property type="match status" value="1"/>
</dbReference>
<evidence type="ECO:0000256" key="10">
    <source>
        <dbReference type="ARBA" id="ARBA00047899"/>
    </source>
</evidence>
<evidence type="ECO:0000256" key="13">
    <source>
        <dbReference type="ARBA" id="ARBA00048878"/>
    </source>
</evidence>
<evidence type="ECO:0000259" key="16">
    <source>
        <dbReference type="PROSITE" id="PS50011"/>
    </source>
</evidence>
<dbReference type="InterPro" id="IPR000719">
    <property type="entry name" value="Prot_kinase_dom"/>
</dbReference>
<dbReference type="Gene3D" id="1.10.510.10">
    <property type="entry name" value="Transferase(Phosphotransferase) domain 1"/>
    <property type="match status" value="2"/>
</dbReference>
<dbReference type="GeneID" id="106547719"/>
<dbReference type="AlphaFoldDB" id="A0A6I9Y0R4"/>
<keyword evidence="4" id="KW-0808">Transferase</keyword>
<feature type="compositionally biased region" description="Basic and acidic residues" evidence="15">
    <location>
        <begin position="311"/>
        <end position="323"/>
    </location>
</feature>
<keyword evidence="6 14" id="KW-0547">Nucleotide-binding</keyword>
<organism evidence="17 18">
    <name type="scientific">Thamnophis sirtalis</name>
    <dbReference type="NCBI Taxonomy" id="35019"/>
    <lineage>
        <taxon>Eukaryota</taxon>
        <taxon>Metazoa</taxon>
        <taxon>Chordata</taxon>
        <taxon>Craniata</taxon>
        <taxon>Vertebrata</taxon>
        <taxon>Euteleostomi</taxon>
        <taxon>Lepidosauria</taxon>
        <taxon>Squamata</taxon>
        <taxon>Bifurcata</taxon>
        <taxon>Unidentata</taxon>
        <taxon>Episquamata</taxon>
        <taxon>Toxicofera</taxon>
        <taxon>Serpentes</taxon>
        <taxon>Colubroidea</taxon>
        <taxon>Colubridae</taxon>
        <taxon>Natricinae</taxon>
        <taxon>Thamnophis</taxon>
    </lineage>
</organism>
<comment type="catalytic activity">
    <reaction evidence="10">
        <text>L-threonyl-[protein] + ATP = O-phospho-L-threonyl-[protein] + ADP + H(+)</text>
        <dbReference type="Rhea" id="RHEA:46608"/>
        <dbReference type="Rhea" id="RHEA-COMP:11060"/>
        <dbReference type="Rhea" id="RHEA-COMP:11605"/>
        <dbReference type="ChEBI" id="CHEBI:15378"/>
        <dbReference type="ChEBI" id="CHEBI:30013"/>
        <dbReference type="ChEBI" id="CHEBI:30616"/>
        <dbReference type="ChEBI" id="CHEBI:61977"/>
        <dbReference type="ChEBI" id="CHEBI:456216"/>
        <dbReference type="EC" id="2.7.11.1"/>
    </reaction>
</comment>
<comment type="catalytic activity">
    <reaction evidence="12">
        <text>L-seryl-[protein] + ATP = O-phospho-L-seryl-[protein] + ADP + H(+)</text>
        <dbReference type="Rhea" id="RHEA:17989"/>
        <dbReference type="Rhea" id="RHEA-COMP:9863"/>
        <dbReference type="Rhea" id="RHEA-COMP:11604"/>
        <dbReference type="ChEBI" id="CHEBI:15378"/>
        <dbReference type="ChEBI" id="CHEBI:29999"/>
        <dbReference type="ChEBI" id="CHEBI:30616"/>
        <dbReference type="ChEBI" id="CHEBI:83421"/>
        <dbReference type="ChEBI" id="CHEBI:456216"/>
        <dbReference type="EC" id="2.7.11.1"/>
    </reaction>
</comment>
<feature type="region of interest" description="Disordered" evidence="15">
    <location>
        <begin position="518"/>
        <end position="577"/>
    </location>
</feature>
<dbReference type="GO" id="GO:0005524">
    <property type="term" value="F:ATP binding"/>
    <property type="evidence" value="ECO:0007669"/>
    <property type="project" value="UniProtKB-UniRule"/>
</dbReference>
<dbReference type="GO" id="GO:0035556">
    <property type="term" value="P:intracellular signal transduction"/>
    <property type="evidence" value="ECO:0007669"/>
    <property type="project" value="TreeGrafter"/>
</dbReference>
<reference evidence="18" key="1">
    <citation type="submission" date="2025-08" db="UniProtKB">
        <authorList>
            <consortium name="RefSeq"/>
        </authorList>
    </citation>
    <scope>IDENTIFICATION</scope>
</reference>
<keyword evidence="7 18" id="KW-0418">Kinase</keyword>
<feature type="region of interest" description="Disordered" evidence="15">
    <location>
        <begin position="1"/>
        <end position="21"/>
    </location>
</feature>
<proteinExistence type="inferred from homology"/>
<evidence type="ECO:0000256" key="14">
    <source>
        <dbReference type="PROSITE-ProRule" id="PRU10141"/>
    </source>
</evidence>
<evidence type="ECO:0000256" key="7">
    <source>
        <dbReference type="ARBA" id="ARBA00022777"/>
    </source>
</evidence>
<evidence type="ECO:0000256" key="12">
    <source>
        <dbReference type="ARBA" id="ARBA00048679"/>
    </source>
</evidence>
<comment type="similarity">
    <text evidence="2">Belongs to the protein kinase superfamily. CAMK Ser/Thr protein kinase family. SNF1 subfamily.</text>
</comment>
<dbReference type="OrthoDB" id="193931at2759"/>
<dbReference type="CTD" id="84446"/>
<dbReference type="PROSITE" id="PS00107">
    <property type="entry name" value="PROTEIN_KINASE_ATP"/>
    <property type="match status" value="1"/>
</dbReference>
<keyword evidence="9" id="KW-0460">Magnesium</keyword>
<dbReference type="KEGG" id="tsr:106547719"/>
<feature type="region of interest" description="Disordered" evidence="15">
    <location>
        <begin position="363"/>
        <end position="385"/>
    </location>
</feature>
<dbReference type="RefSeq" id="XP_013920432.1">
    <property type="nucleotide sequence ID" value="XM_014064957.1"/>
</dbReference>
<dbReference type="GO" id="GO:0050321">
    <property type="term" value="F:tau-protein kinase activity"/>
    <property type="evidence" value="ECO:0007669"/>
    <property type="project" value="UniProtKB-EC"/>
</dbReference>
<dbReference type="GO" id="GO:0005737">
    <property type="term" value="C:cytoplasm"/>
    <property type="evidence" value="ECO:0007669"/>
    <property type="project" value="TreeGrafter"/>
</dbReference>
<feature type="domain" description="Protein kinase" evidence="16">
    <location>
        <begin position="28"/>
        <end position="261"/>
    </location>
</feature>
<evidence type="ECO:0000256" key="3">
    <source>
        <dbReference type="ARBA" id="ARBA00022527"/>
    </source>
</evidence>
<dbReference type="InterPro" id="IPR011009">
    <property type="entry name" value="Kinase-like_dom_sf"/>
</dbReference>
<dbReference type="Gene3D" id="3.30.200.20">
    <property type="entry name" value="Phosphorylase Kinase, domain 1"/>
    <property type="match status" value="1"/>
</dbReference>
<comment type="catalytic activity">
    <reaction evidence="11">
        <text>L-seryl-[tau protein] + ATP = O-phospho-L-seryl-[tau protein] + ADP + H(+)</text>
        <dbReference type="Rhea" id="RHEA:12801"/>
        <dbReference type="Rhea" id="RHEA-COMP:13701"/>
        <dbReference type="Rhea" id="RHEA-COMP:13702"/>
        <dbReference type="ChEBI" id="CHEBI:15378"/>
        <dbReference type="ChEBI" id="CHEBI:29999"/>
        <dbReference type="ChEBI" id="CHEBI:30616"/>
        <dbReference type="ChEBI" id="CHEBI:83421"/>
        <dbReference type="ChEBI" id="CHEBI:456216"/>
        <dbReference type="EC" id="2.7.11.26"/>
    </reaction>
</comment>
<evidence type="ECO:0000313" key="18">
    <source>
        <dbReference type="RefSeq" id="XP_013920432.1"/>
    </source>
</evidence>
<evidence type="ECO:0000256" key="4">
    <source>
        <dbReference type="ARBA" id="ARBA00022679"/>
    </source>
</evidence>